<comment type="similarity">
    <text evidence="11">Belongs to the IPP isomerase type 2 family.</text>
</comment>
<keyword evidence="6 11" id="KW-0460">Magnesium</keyword>
<dbReference type="Pfam" id="PF01070">
    <property type="entry name" value="FMN_dh"/>
    <property type="match status" value="1"/>
</dbReference>
<evidence type="ECO:0000313" key="13">
    <source>
        <dbReference type="EMBL" id="KIC77798.1"/>
    </source>
</evidence>
<dbReference type="OrthoDB" id="9795032at2"/>
<comment type="function">
    <text evidence="11">Involved in the biosynthesis of isoprenoids. Catalyzes the 1,3-allylic rearrangement of the homoallylic substrate isopentenyl (IPP) to its allylic isomer, dimethylallyl diphosphate (DMAPP).</text>
</comment>
<evidence type="ECO:0000259" key="12">
    <source>
        <dbReference type="Pfam" id="PF01070"/>
    </source>
</evidence>
<feature type="binding site" evidence="11">
    <location>
        <position position="148"/>
    </location>
    <ligand>
        <name>Mg(2+)</name>
        <dbReference type="ChEBI" id="CHEBI:18420"/>
    </ligand>
</feature>
<feature type="binding site" evidence="11">
    <location>
        <position position="90"/>
    </location>
    <ligand>
        <name>FMN</name>
        <dbReference type="ChEBI" id="CHEBI:58210"/>
    </ligand>
</feature>
<comment type="subcellular location">
    <subcellularLocation>
        <location evidence="11">Cytoplasm</location>
    </subcellularLocation>
</comment>
<comment type="cofactor">
    <cofactor evidence="1 11">
        <name>FMN</name>
        <dbReference type="ChEBI" id="CHEBI:58210"/>
    </cofactor>
</comment>
<dbReference type="PANTHER" id="PTHR43665:SF1">
    <property type="entry name" value="ISOPENTENYL-DIPHOSPHATE DELTA-ISOMERASE"/>
    <property type="match status" value="1"/>
</dbReference>
<dbReference type="InterPro" id="IPR011179">
    <property type="entry name" value="IPdP_isomerase"/>
</dbReference>
<evidence type="ECO:0000256" key="5">
    <source>
        <dbReference type="ARBA" id="ARBA00022723"/>
    </source>
</evidence>
<dbReference type="EMBL" id="JWIY01000002">
    <property type="protein sequence ID" value="KIC77798.1"/>
    <property type="molecule type" value="Genomic_DNA"/>
</dbReference>
<evidence type="ECO:0000256" key="3">
    <source>
        <dbReference type="ARBA" id="ARBA00022630"/>
    </source>
</evidence>
<dbReference type="Gene3D" id="3.20.20.70">
    <property type="entry name" value="Aldolase class I"/>
    <property type="match status" value="1"/>
</dbReference>
<keyword evidence="7 11" id="KW-0521">NADP</keyword>
<dbReference type="InterPro" id="IPR013785">
    <property type="entry name" value="Aldolase_TIM"/>
</dbReference>
<dbReference type="GO" id="GO:0070402">
    <property type="term" value="F:NADPH binding"/>
    <property type="evidence" value="ECO:0007669"/>
    <property type="project" value="UniProtKB-UniRule"/>
</dbReference>
<feature type="binding site" evidence="11">
    <location>
        <begin position="5"/>
        <end position="6"/>
    </location>
    <ligand>
        <name>substrate</name>
    </ligand>
</feature>
<evidence type="ECO:0000256" key="11">
    <source>
        <dbReference type="HAMAP-Rule" id="MF_00354"/>
    </source>
</evidence>
<dbReference type="AlphaFoldDB" id="A0A0C1HUM0"/>
<sequence length="338" mass="38261">MSQNRKDEHIKYALKYESPYNSFDDMELIHCSLPRYDLDEIDVTTHFAGRDWEFPFYINAMTGGSEKGKDINQRLAQVAEACGILFVTGSYSAALNNPADDSYTVNKDKPNLLLATNIGLDKPYELGQHAITALHPLFLQVHVNLMQELLMPEGERSFKTWRAHLKDYAEKSTVPIVLKEVGFGMDLATIQTAYDLGIRTVDLSGRGGTSFAYIENRRGGNRDYLNDWGQSTLQALLNARSMMDKMDLLVSGGVRQPLDMVKAFVLGAKAVGLSRTMLELIERYSVTEVISIINSWKEDIRLIMCALACQNLTELRQVPYLLYGRLREAQNQMKKETR</sequence>
<evidence type="ECO:0000256" key="1">
    <source>
        <dbReference type="ARBA" id="ARBA00001917"/>
    </source>
</evidence>
<dbReference type="PANTHER" id="PTHR43665">
    <property type="entry name" value="ISOPENTENYL-DIPHOSPHATE DELTA-ISOMERASE"/>
    <property type="match status" value="1"/>
</dbReference>
<feature type="binding site" evidence="11">
    <location>
        <begin position="274"/>
        <end position="275"/>
    </location>
    <ligand>
        <name>FMN</name>
        <dbReference type="ChEBI" id="CHEBI:58210"/>
    </ligand>
</feature>
<dbReference type="GO" id="GO:0004452">
    <property type="term" value="F:isopentenyl-diphosphate delta-isomerase activity"/>
    <property type="evidence" value="ECO:0007669"/>
    <property type="project" value="UniProtKB-UniRule"/>
</dbReference>
<organism evidence="13 14">
    <name type="scientific">Streptococcus constellatus</name>
    <dbReference type="NCBI Taxonomy" id="76860"/>
    <lineage>
        <taxon>Bacteria</taxon>
        <taxon>Bacillati</taxon>
        <taxon>Bacillota</taxon>
        <taxon>Bacilli</taxon>
        <taxon>Lactobacillales</taxon>
        <taxon>Streptococcaceae</taxon>
        <taxon>Streptococcus</taxon>
        <taxon>Streptococcus anginosus group</taxon>
    </lineage>
</organism>
<keyword evidence="8 11" id="KW-0414">Isoprene biosynthesis</keyword>
<feature type="binding site" evidence="11">
    <location>
        <position position="204"/>
    </location>
    <ligand>
        <name>FMN</name>
        <dbReference type="ChEBI" id="CHEBI:58210"/>
    </ligand>
</feature>
<dbReference type="GO" id="GO:0010181">
    <property type="term" value="F:FMN binding"/>
    <property type="evidence" value="ECO:0007669"/>
    <property type="project" value="UniProtKB-UniRule"/>
</dbReference>
<dbReference type="PIRSF" id="PIRSF003314">
    <property type="entry name" value="IPP_isomerase"/>
    <property type="match status" value="1"/>
</dbReference>
<feature type="binding site" evidence="11">
    <location>
        <position position="209"/>
    </location>
    <ligand>
        <name>FMN</name>
        <dbReference type="ChEBI" id="CHEBI:58210"/>
    </ligand>
</feature>
<keyword evidence="3 11" id="KW-0285">Flavoprotein</keyword>
<comment type="subunit">
    <text evidence="10 11">Homooctamer. Dimer of tetramers.</text>
</comment>
<feature type="binding site" evidence="11">
    <location>
        <begin position="60"/>
        <end position="62"/>
    </location>
    <ligand>
        <name>FMN</name>
        <dbReference type="ChEBI" id="CHEBI:58210"/>
    </ligand>
</feature>
<keyword evidence="9 11" id="KW-0413">Isomerase</keyword>
<dbReference type="CDD" id="cd02811">
    <property type="entry name" value="IDI-2_FMN"/>
    <property type="match status" value="1"/>
</dbReference>
<name>A0A0C1HUM0_STRCV</name>
<keyword evidence="4 11" id="KW-0288">FMN</keyword>
<evidence type="ECO:0000256" key="4">
    <source>
        <dbReference type="ARBA" id="ARBA00022643"/>
    </source>
</evidence>
<keyword evidence="5 11" id="KW-0479">Metal-binding</keyword>
<evidence type="ECO:0000256" key="2">
    <source>
        <dbReference type="ARBA" id="ARBA00022490"/>
    </source>
</evidence>
<feature type="binding site" evidence="11">
    <location>
        <position position="147"/>
    </location>
    <ligand>
        <name>substrate</name>
    </ligand>
</feature>
<feature type="binding site" evidence="11">
    <location>
        <position position="117"/>
    </location>
    <ligand>
        <name>FMN</name>
        <dbReference type="ChEBI" id="CHEBI:58210"/>
    </ligand>
</feature>
<dbReference type="eggNOG" id="COG1304">
    <property type="taxonomic scope" value="Bacteria"/>
</dbReference>
<evidence type="ECO:0000256" key="7">
    <source>
        <dbReference type="ARBA" id="ARBA00022857"/>
    </source>
</evidence>
<feature type="binding site" evidence="11">
    <location>
        <begin position="253"/>
        <end position="255"/>
    </location>
    <ligand>
        <name>FMN</name>
        <dbReference type="ChEBI" id="CHEBI:58210"/>
    </ligand>
</feature>
<evidence type="ECO:0000256" key="6">
    <source>
        <dbReference type="ARBA" id="ARBA00022842"/>
    </source>
</evidence>
<dbReference type="RefSeq" id="WP_039677449.1">
    <property type="nucleotide sequence ID" value="NZ_JWIY01000002.1"/>
</dbReference>
<feature type="domain" description="FMN-dependent dehydrogenase" evidence="12">
    <location>
        <begin position="159"/>
        <end position="317"/>
    </location>
</feature>
<dbReference type="GO" id="GO:0016491">
    <property type="term" value="F:oxidoreductase activity"/>
    <property type="evidence" value="ECO:0007669"/>
    <property type="project" value="InterPro"/>
</dbReference>
<dbReference type="InterPro" id="IPR000262">
    <property type="entry name" value="FMN-dep_DH"/>
</dbReference>
<dbReference type="GO" id="GO:0000287">
    <property type="term" value="F:magnesium ion binding"/>
    <property type="evidence" value="ECO:0007669"/>
    <property type="project" value="UniProtKB-UniRule"/>
</dbReference>
<comment type="cofactor">
    <cofactor evidence="11">
        <name>NADPH</name>
        <dbReference type="ChEBI" id="CHEBI:57783"/>
    </cofactor>
</comment>
<evidence type="ECO:0000256" key="10">
    <source>
        <dbReference type="ARBA" id="ARBA00025810"/>
    </source>
</evidence>
<dbReference type="GO" id="GO:0008299">
    <property type="term" value="P:isoprenoid biosynthetic process"/>
    <property type="evidence" value="ECO:0007669"/>
    <property type="project" value="UniProtKB-UniRule"/>
</dbReference>
<evidence type="ECO:0000256" key="9">
    <source>
        <dbReference type="ARBA" id="ARBA00023235"/>
    </source>
</evidence>
<dbReference type="STRING" id="862969.SCI_0245"/>
<comment type="caution">
    <text evidence="13">The sequence shown here is derived from an EMBL/GenBank/DDBJ whole genome shotgun (WGS) entry which is preliminary data.</text>
</comment>
<proteinExistence type="inferred from homology"/>
<dbReference type="Proteomes" id="UP000031339">
    <property type="component" value="Unassembled WGS sequence"/>
</dbReference>
<gene>
    <name evidence="11" type="primary">fni</name>
    <name evidence="13" type="ORF">RN79_06240</name>
</gene>
<protein>
    <recommendedName>
        <fullName evidence="11">Isopentenyl-diphosphate delta-isomerase</fullName>
        <shortName evidence="11">IPP isomerase</shortName>
        <ecNumber evidence="11">5.3.3.2</ecNumber>
    </recommendedName>
    <alternativeName>
        <fullName evidence="11">Isopentenyl diphosphate:dimethylallyl diphosphate isomerase</fullName>
    </alternativeName>
    <alternativeName>
        <fullName evidence="11">Isopentenyl pyrophosphate isomerase</fullName>
    </alternativeName>
    <alternativeName>
        <fullName evidence="11">Type 2 isopentenyl diphosphate isomerase</fullName>
        <shortName evidence="11">IDI-2</shortName>
    </alternativeName>
</protein>
<accession>A0A0C1HUM0</accession>
<dbReference type="EC" id="5.3.3.2" evidence="11"/>
<comment type="cofactor">
    <cofactor evidence="11">
        <name>Mg(2+)</name>
        <dbReference type="ChEBI" id="CHEBI:18420"/>
    </cofactor>
</comment>
<feature type="binding site" evidence="11">
    <location>
        <position position="179"/>
    </location>
    <ligand>
        <name>FMN</name>
        <dbReference type="ChEBI" id="CHEBI:58210"/>
    </ligand>
</feature>
<evidence type="ECO:0000313" key="14">
    <source>
        <dbReference type="Proteomes" id="UP000031339"/>
    </source>
</evidence>
<evidence type="ECO:0000256" key="8">
    <source>
        <dbReference type="ARBA" id="ARBA00023229"/>
    </source>
</evidence>
<dbReference type="HAMAP" id="MF_00354">
    <property type="entry name" value="Idi_2"/>
    <property type="match status" value="1"/>
</dbReference>
<comment type="catalytic activity">
    <reaction evidence="11">
        <text>isopentenyl diphosphate = dimethylallyl diphosphate</text>
        <dbReference type="Rhea" id="RHEA:23284"/>
        <dbReference type="ChEBI" id="CHEBI:57623"/>
        <dbReference type="ChEBI" id="CHEBI:128769"/>
        <dbReference type="EC" id="5.3.3.2"/>
    </reaction>
</comment>
<dbReference type="SUPFAM" id="SSF51395">
    <property type="entry name" value="FMN-linked oxidoreductases"/>
    <property type="match status" value="1"/>
</dbReference>
<reference evidence="13 14" key="1">
    <citation type="submission" date="2014-12" db="EMBL/GenBank/DDBJ databases">
        <title>Partial genome sequence of Streptococcus constellatus KCOM 1650 (= ChDC B144).</title>
        <authorList>
            <person name="Kook J.-K."/>
            <person name="Park S.-N."/>
            <person name="Lim Y.K."/>
            <person name="Jo E."/>
        </authorList>
    </citation>
    <scope>NUCLEOTIDE SEQUENCE [LARGE SCALE GENOMIC DNA]</scope>
    <source>
        <strain evidence="13 14">KCOM 1650</strain>
    </source>
</reference>
<keyword evidence="2 11" id="KW-0963">Cytoplasm</keyword>
<comment type="caution">
    <text evidence="11">Lacks conserved residue(s) required for the propagation of feature annotation.</text>
</comment>
<dbReference type="NCBIfam" id="TIGR02151">
    <property type="entry name" value="IPP_isom_2"/>
    <property type="match status" value="1"/>
</dbReference>
<dbReference type="GO" id="GO:0005737">
    <property type="term" value="C:cytoplasm"/>
    <property type="evidence" value="ECO:0007669"/>
    <property type="project" value="UniProtKB-SubCell"/>
</dbReference>